<accession>A0A6A3NCR5</accession>
<protein>
    <recommendedName>
        <fullName evidence="1">Tc1-like transposase DDE domain-containing protein</fullName>
    </recommendedName>
</protein>
<name>A0A6A3NCR5_9STRA</name>
<sequence>MEEAVTRQHAHPNTVFHCLYGFYCLGHSRKELARIYKKTVKTIGNWINVYERTGTYQRADSKVLRRFTAAHQQWLCDYYAEHPLAYLDEAQDAILRAHAMTISISSVWRIIHDAGLTRKVLERRAMHIKELVVFRFVEELAQVNWCHSNLVFLDKVLFDNRGMIRKRGYSLKGQTIAIRGDFQRKPRVSVLAFMGVTGIIDYYDTQGTFDRVDFFQCCQDFAYSTRGNVRQYPGSNSVWILDGASIHRDPEIIHFLRSVGIVPIFLPAYCPFFNPIEYMFGYIKRSFQRHYVESSSNNLLPFVAETFGRFENFSMSKVFEHCGWNIQGHFDPCGQLEKDSRNAAGVSNIQAHTNEEGEQQL</sequence>
<dbReference type="InterPro" id="IPR038717">
    <property type="entry name" value="Tc1-like_DDE_dom"/>
</dbReference>
<dbReference type="Gene3D" id="3.30.420.10">
    <property type="entry name" value="Ribonuclease H-like superfamily/Ribonuclease H"/>
    <property type="match status" value="1"/>
</dbReference>
<dbReference type="Pfam" id="PF13358">
    <property type="entry name" value="DDE_3"/>
    <property type="match status" value="1"/>
</dbReference>
<proteinExistence type="predicted"/>
<reference evidence="2 3" key="1">
    <citation type="submission" date="2018-09" db="EMBL/GenBank/DDBJ databases">
        <title>Genomic investigation of the strawberry pathogen Phytophthora fragariae indicates pathogenicity is determined by transcriptional variation in three key races.</title>
        <authorList>
            <person name="Adams T.M."/>
            <person name="Armitage A.D."/>
            <person name="Sobczyk M.K."/>
            <person name="Bates H.J."/>
            <person name="Dunwell J.M."/>
            <person name="Nellist C.F."/>
            <person name="Harrison R.J."/>
        </authorList>
    </citation>
    <scope>NUCLEOTIDE SEQUENCE [LARGE SCALE GENOMIC DNA]</scope>
    <source>
        <strain evidence="2 3">SCRP249</strain>
    </source>
</reference>
<evidence type="ECO:0000313" key="2">
    <source>
        <dbReference type="EMBL" id="KAE9043170.1"/>
    </source>
</evidence>
<comment type="caution">
    <text evidence="2">The sequence shown here is derived from an EMBL/GenBank/DDBJ whole genome shotgun (WGS) entry which is preliminary data.</text>
</comment>
<dbReference type="PANTHER" id="PTHR46564:SF1">
    <property type="entry name" value="TRANSPOSASE"/>
    <property type="match status" value="1"/>
</dbReference>
<dbReference type="EMBL" id="QXFV01000269">
    <property type="protein sequence ID" value="KAE9043170.1"/>
    <property type="molecule type" value="Genomic_DNA"/>
</dbReference>
<dbReference type="Proteomes" id="UP000429607">
    <property type="component" value="Unassembled WGS sequence"/>
</dbReference>
<dbReference type="InterPro" id="IPR036397">
    <property type="entry name" value="RNaseH_sf"/>
</dbReference>
<dbReference type="PANTHER" id="PTHR46564">
    <property type="entry name" value="TRANSPOSASE"/>
    <property type="match status" value="1"/>
</dbReference>
<dbReference type="GO" id="GO:0003676">
    <property type="term" value="F:nucleic acid binding"/>
    <property type="evidence" value="ECO:0007669"/>
    <property type="project" value="InterPro"/>
</dbReference>
<evidence type="ECO:0000313" key="3">
    <source>
        <dbReference type="Proteomes" id="UP000429607"/>
    </source>
</evidence>
<dbReference type="InterPro" id="IPR047655">
    <property type="entry name" value="Transpos_IS630-like"/>
</dbReference>
<dbReference type="NCBIfam" id="NF033545">
    <property type="entry name" value="transpos_IS630"/>
    <property type="match status" value="1"/>
</dbReference>
<dbReference type="AlphaFoldDB" id="A0A6A3NCR5"/>
<dbReference type="SUPFAM" id="SSF46689">
    <property type="entry name" value="Homeodomain-like"/>
    <property type="match status" value="1"/>
</dbReference>
<dbReference type="InterPro" id="IPR009057">
    <property type="entry name" value="Homeodomain-like_sf"/>
</dbReference>
<organism evidence="2 3">
    <name type="scientific">Phytophthora rubi</name>
    <dbReference type="NCBI Taxonomy" id="129364"/>
    <lineage>
        <taxon>Eukaryota</taxon>
        <taxon>Sar</taxon>
        <taxon>Stramenopiles</taxon>
        <taxon>Oomycota</taxon>
        <taxon>Peronosporomycetes</taxon>
        <taxon>Peronosporales</taxon>
        <taxon>Peronosporaceae</taxon>
        <taxon>Phytophthora</taxon>
    </lineage>
</organism>
<gene>
    <name evidence="2" type="ORF">PR001_g5906</name>
</gene>
<feature type="domain" description="Tc1-like transposase DDE" evidence="1">
    <location>
        <begin position="150"/>
        <end position="294"/>
    </location>
</feature>
<evidence type="ECO:0000259" key="1">
    <source>
        <dbReference type="Pfam" id="PF13358"/>
    </source>
</evidence>